<evidence type="ECO:0000256" key="9">
    <source>
        <dbReference type="ARBA" id="ARBA00022840"/>
    </source>
</evidence>
<feature type="non-terminal residue" evidence="12">
    <location>
        <position position="1"/>
    </location>
</feature>
<dbReference type="SMART" id="SM00239">
    <property type="entry name" value="C2"/>
    <property type="match status" value="1"/>
</dbReference>
<keyword evidence="6" id="KW-0863">Zinc-finger</keyword>
<dbReference type="FunFam" id="3.30.60.20:FF:000052">
    <property type="entry name" value="Protein kinase C"/>
    <property type="match status" value="1"/>
</dbReference>
<dbReference type="FunFam" id="1.10.510.10:FF:002760">
    <property type="match status" value="1"/>
</dbReference>
<dbReference type="Pfam" id="PF00433">
    <property type="entry name" value="Pkinase_C"/>
    <property type="match status" value="1"/>
</dbReference>
<gene>
    <name evidence="12" type="ORF">YQE_07320</name>
</gene>
<dbReference type="PANTHER" id="PTHR22968:SF14">
    <property type="entry name" value="PROTEIN KINASE C"/>
    <property type="match status" value="1"/>
</dbReference>
<dbReference type="InterPro" id="IPR046349">
    <property type="entry name" value="C1-like_sf"/>
</dbReference>
<dbReference type="FunFam" id="2.60.40.150:FF:000012">
    <property type="entry name" value="Kinase C alpha type"/>
    <property type="match status" value="1"/>
</dbReference>
<dbReference type="PANTHER" id="PTHR22968">
    <property type="entry name" value="PROTEIN KINASE C, MU"/>
    <property type="match status" value="1"/>
</dbReference>
<sequence>MADDSEMNNSSSDDSNDLNTKFGLRLKGRKGALKKKNVYQIKDHRFIPRFFKQPTFCSHCKDFIWGFGKQGYQCQVCSFVVHKRCHEYVTFKCPGADKGADSDDTRTKHNFKLHTYSSPTFCDHCGSLLYGVIHQGMKCTACDMNVHKRCEESVPNLCGCDHTERRGRIQLKITCAGNKLTIVVCQGRNMIPMDPNGLSDPYVKLKLIPGDSGDNVKKKTKTIKSNLNPVWNETLTFDLKPEDKDRRLLIEVWDWDRTSRNDFMGSLSFGISEILKAPADGWFKLLTQEEGEFYNVPVPEEGVDMAQIKTQMRIILYQPYGKSVDWWAYGVLLYEMLVGQPPFDGEDEEELFASITDHNVSYPKGLSKESKDVCKGFLTKNPNKRLGCGNRGEEDVRGHAFFRRIDWDRIENREVQPPFKPKIKHRKDVSNFDKQFTSEKTDLTPTDKLFMMNLDQTEFMGFSFLNPEFIQHV</sequence>
<proteinExistence type="predicted"/>
<dbReference type="SMART" id="SM00133">
    <property type="entry name" value="S_TK_X"/>
    <property type="match status" value="1"/>
</dbReference>
<evidence type="ECO:0000256" key="11">
    <source>
        <dbReference type="ARBA" id="ARBA00047470"/>
    </source>
</evidence>
<dbReference type="Pfam" id="PF00130">
    <property type="entry name" value="C1_1"/>
    <property type="match status" value="2"/>
</dbReference>
<dbReference type="Gene3D" id="3.30.200.20">
    <property type="entry name" value="Phosphorylase Kinase, domain 1"/>
    <property type="match status" value="1"/>
</dbReference>
<dbReference type="Pfam" id="PF00069">
    <property type="entry name" value="Pkinase"/>
    <property type="match status" value="1"/>
</dbReference>
<evidence type="ECO:0000256" key="8">
    <source>
        <dbReference type="ARBA" id="ARBA00022833"/>
    </source>
</evidence>
<dbReference type="PROSITE" id="PS00479">
    <property type="entry name" value="ZF_DAG_PE_1"/>
    <property type="match status" value="1"/>
</dbReference>
<dbReference type="PROSITE" id="PS51285">
    <property type="entry name" value="AGC_KINASE_CTER"/>
    <property type="match status" value="1"/>
</dbReference>
<accession>N6TEJ0</accession>
<dbReference type="PROSITE" id="PS50081">
    <property type="entry name" value="ZF_DAG_PE_2"/>
    <property type="match status" value="2"/>
</dbReference>
<dbReference type="OrthoDB" id="63267at2759"/>
<reference evidence="12" key="1">
    <citation type="journal article" date="2013" name="Genome Biol.">
        <title>Draft genome of the mountain pine beetle, Dendroctonus ponderosae Hopkins, a major forest pest.</title>
        <authorList>
            <person name="Keeling C.I."/>
            <person name="Yuen M.M."/>
            <person name="Liao N.Y."/>
            <person name="Docking T.R."/>
            <person name="Chan S.K."/>
            <person name="Taylor G.A."/>
            <person name="Palmquist D.L."/>
            <person name="Jackman S.D."/>
            <person name="Nguyen A."/>
            <person name="Li M."/>
            <person name="Henderson H."/>
            <person name="Janes J.K."/>
            <person name="Zhao Y."/>
            <person name="Pandoh P."/>
            <person name="Moore R."/>
            <person name="Sperling F.A."/>
            <person name="Huber D.P."/>
            <person name="Birol I."/>
            <person name="Jones S.J."/>
            <person name="Bohlmann J."/>
        </authorList>
    </citation>
    <scope>NUCLEOTIDE SEQUENCE</scope>
</reference>
<evidence type="ECO:0000313" key="12">
    <source>
        <dbReference type="EMBL" id="ENN76148.1"/>
    </source>
</evidence>
<evidence type="ECO:0000256" key="1">
    <source>
        <dbReference type="ARBA" id="ARBA00022527"/>
    </source>
</evidence>
<evidence type="ECO:0000256" key="7">
    <source>
        <dbReference type="ARBA" id="ARBA00022777"/>
    </source>
</evidence>
<dbReference type="InterPro" id="IPR017892">
    <property type="entry name" value="Pkinase_C"/>
</dbReference>
<keyword evidence="4" id="KW-0479">Metal-binding</keyword>
<dbReference type="PRINTS" id="PR00360">
    <property type="entry name" value="C2DOMAIN"/>
</dbReference>
<dbReference type="InterPro" id="IPR000008">
    <property type="entry name" value="C2_dom"/>
</dbReference>
<evidence type="ECO:0000256" key="4">
    <source>
        <dbReference type="ARBA" id="ARBA00022723"/>
    </source>
</evidence>
<dbReference type="SUPFAM" id="SSF57889">
    <property type="entry name" value="Cysteine-rich domain"/>
    <property type="match status" value="2"/>
</dbReference>
<keyword evidence="7" id="KW-0418">Kinase</keyword>
<dbReference type="CDD" id="cd04026">
    <property type="entry name" value="C2_PKC_alpha_gamma"/>
    <property type="match status" value="1"/>
</dbReference>
<dbReference type="SMART" id="SM00220">
    <property type="entry name" value="S_TKc"/>
    <property type="match status" value="1"/>
</dbReference>
<dbReference type="CDD" id="cd20836">
    <property type="entry name" value="C1_cPKC_rpt2"/>
    <property type="match status" value="1"/>
</dbReference>
<evidence type="ECO:0000256" key="10">
    <source>
        <dbReference type="ARBA" id="ARBA00047272"/>
    </source>
</evidence>
<dbReference type="InterPro" id="IPR035892">
    <property type="entry name" value="C2_domain_sf"/>
</dbReference>
<keyword evidence="1" id="KW-0723">Serine/threonine-protein kinase</keyword>
<name>N6TEJ0_DENPD</name>
<dbReference type="SUPFAM" id="SSF49562">
    <property type="entry name" value="C2 domain (Calcium/lipid-binding domain, CaLB)"/>
    <property type="match status" value="1"/>
</dbReference>
<dbReference type="FunFam" id="3.30.60.20:FF:000006">
    <property type="entry name" value="Protein kinase C"/>
    <property type="match status" value="1"/>
</dbReference>
<dbReference type="Gene3D" id="3.30.60.20">
    <property type="match status" value="2"/>
</dbReference>
<dbReference type="InterPro" id="IPR011009">
    <property type="entry name" value="Kinase-like_dom_sf"/>
</dbReference>
<dbReference type="HOGENOM" id="CLU_000288_54_2_1"/>
<organism evidence="12">
    <name type="scientific">Dendroctonus ponderosae</name>
    <name type="common">Mountain pine beetle</name>
    <dbReference type="NCBI Taxonomy" id="77166"/>
    <lineage>
        <taxon>Eukaryota</taxon>
        <taxon>Metazoa</taxon>
        <taxon>Ecdysozoa</taxon>
        <taxon>Arthropoda</taxon>
        <taxon>Hexapoda</taxon>
        <taxon>Insecta</taxon>
        <taxon>Pterygota</taxon>
        <taxon>Neoptera</taxon>
        <taxon>Endopterygota</taxon>
        <taxon>Coleoptera</taxon>
        <taxon>Polyphaga</taxon>
        <taxon>Cucujiformia</taxon>
        <taxon>Curculionidae</taxon>
        <taxon>Scolytinae</taxon>
        <taxon>Dendroctonus</taxon>
    </lineage>
</organism>
<evidence type="ECO:0000256" key="5">
    <source>
        <dbReference type="ARBA" id="ARBA00022741"/>
    </source>
</evidence>
<evidence type="ECO:0000256" key="3">
    <source>
        <dbReference type="ARBA" id="ARBA00022679"/>
    </source>
</evidence>
<dbReference type="Gene3D" id="2.60.40.150">
    <property type="entry name" value="C2 domain"/>
    <property type="match status" value="1"/>
</dbReference>
<dbReference type="GO" id="GO:0007200">
    <property type="term" value="P:phospholipase C-activating G protein-coupled receptor signaling pathway"/>
    <property type="evidence" value="ECO:0007669"/>
    <property type="project" value="TreeGrafter"/>
</dbReference>
<keyword evidence="8" id="KW-0862">Zinc</keyword>
<dbReference type="InterPro" id="IPR000719">
    <property type="entry name" value="Prot_kinase_dom"/>
</dbReference>
<dbReference type="GO" id="GO:0016020">
    <property type="term" value="C:membrane"/>
    <property type="evidence" value="ECO:0007669"/>
    <property type="project" value="UniProtKB-SubCell"/>
</dbReference>
<dbReference type="GO" id="GO:0008270">
    <property type="term" value="F:zinc ion binding"/>
    <property type="evidence" value="ECO:0007669"/>
    <property type="project" value="UniProtKB-KW"/>
</dbReference>
<dbReference type="Gene3D" id="1.10.510.10">
    <property type="entry name" value="Transferase(Phosphotransferase) domain 1"/>
    <property type="match status" value="1"/>
</dbReference>
<dbReference type="GO" id="GO:0005829">
    <property type="term" value="C:cytosol"/>
    <property type="evidence" value="ECO:0007669"/>
    <property type="project" value="TreeGrafter"/>
</dbReference>
<dbReference type="Pfam" id="PF00168">
    <property type="entry name" value="C2"/>
    <property type="match status" value="1"/>
</dbReference>
<keyword evidence="5" id="KW-0547">Nucleotide-binding</keyword>
<keyword evidence="2" id="KW-0597">Phosphoprotein</keyword>
<dbReference type="InterPro" id="IPR000961">
    <property type="entry name" value="AGC-kinase_C"/>
</dbReference>
<keyword evidence="3" id="KW-0808">Transferase</keyword>
<dbReference type="PRINTS" id="PR00008">
    <property type="entry name" value="DAGPEDOMAIN"/>
</dbReference>
<evidence type="ECO:0000256" key="6">
    <source>
        <dbReference type="ARBA" id="ARBA00022771"/>
    </source>
</evidence>
<keyword evidence="9" id="KW-0067">ATP-binding</keyword>
<dbReference type="AlphaFoldDB" id="N6TEJ0"/>
<dbReference type="CDD" id="cd20833">
    <property type="entry name" value="C1_cPKC_rpt1"/>
    <property type="match status" value="1"/>
</dbReference>
<dbReference type="PROSITE" id="PS50004">
    <property type="entry name" value="C2"/>
    <property type="match status" value="1"/>
</dbReference>
<comment type="catalytic activity">
    <reaction evidence="11">
        <text>L-seryl-[protein] + ATP = O-phospho-L-seryl-[protein] + ADP + H(+)</text>
        <dbReference type="Rhea" id="RHEA:17989"/>
        <dbReference type="Rhea" id="RHEA-COMP:9863"/>
        <dbReference type="Rhea" id="RHEA-COMP:11604"/>
        <dbReference type="ChEBI" id="CHEBI:15378"/>
        <dbReference type="ChEBI" id="CHEBI:29999"/>
        <dbReference type="ChEBI" id="CHEBI:30616"/>
        <dbReference type="ChEBI" id="CHEBI:83421"/>
        <dbReference type="ChEBI" id="CHEBI:456216"/>
        <dbReference type="EC" id="2.7.11.13"/>
    </reaction>
</comment>
<evidence type="ECO:0000256" key="2">
    <source>
        <dbReference type="ARBA" id="ARBA00022553"/>
    </source>
</evidence>
<dbReference type="EMBL" id="KB740986">
    <property type="protein sequence ID" value="ENN76148.1"/>
    <property type="molecule type" value="Genomic_DNA"/>
</dbReference>
<dbReference type="SUPFAM" id="SSF56112">
    <property type="entry name" value="Protein kinase-like (PK-like)"/>
    <property type="match status" value="1"/>
</dbReference>
<dbReference type="GO" id="GO:0035556">
    <property type="term" value="P:intracellular signal transduction"/>
    <property type="evidence" value="ECO:0007669"/>
    <property type="project" value="TreeGrafter"/>
</dbReference>
<dbReference type="GO" id="GO:0004697">
    <property type="term" value="F:diacylglycerol-dependent serine/threonine kinase activity"/>
    <property type="evidence" value="ECO:0007669"/>
    <property type="project" value="UniProtKB-EC"/>
</dbReference>
<dbReference type="InterPro" id="IPR020454">
    <property type="entry name" value="DAG/PE-bd"/>
</dbReference>
<comment type="catalytic activity">
    <reaction evidence="10">
        <text>L-threonyl-[protein] + ATP = O-phospho-L-threonyl-[protein] + ADP + H(+)</text>
        <dbReference type="Rhea" id="RHEA:46608"/>
        <dbReference type="Rhea" id="RHEA-COMP:11060"/>
        <dbReference type="Rhea" id="RHEA-COMP:11605"/>
        <dbReference type="ChEBI" id="CHEBI:15378"/>
        <dbReference type="ChEBI" id="CHEBI:30013"/>
        <dbReference type="ChEBI" id="CHEBI:30616"/>
        <dbReference type="ChEBI" id="CHEBI:61977"/>
        <dbReference type="ChEBI" id="CHEBI:456216"/>
        <dbReference type="EC" id="2.7.11.13"/>
    </reaction>
</comment>
<dbReference type="GO" id="GO:0005524">
    <property type="term" value="F:ATP binding"/>
    <property type="evidence" value="ECO:0007669"/>
    <property type="project" value="UniProtKB-KW"/>
</dbReference>
<protein>
    <submittedName>
        <fullName evidence="12">Uncharacterized protein</fullName>
    </submittedName>
</protein>
<dbReference type="SMART" id="SM00109">
    <property type="entry name" value="C1"/>
    <property type="match status" value="2"/>
</dbReference>
<dbReference type="OMA" id="IHTESPN"/>
<dbReference type="PROSITE" id="PS50011">
    <property type="entry name" value="PROTEIN_KINASE_DOM"/>
    <property type="match status" value="1"/>
</dbReference>
<dbReference type="InterPro" id="IPR002219">
    <property type="entry name" value="PKC_DAG/PE"/>
</dbReference>